<keyword evidence="7 9" id="KW-0503">Monooxygenase</keyword>
<proteinExistence type="inferred from homology"/>
<dbReference type="Pfam" id="PF00067">
    <property type="entry name" value="p450"/>
    <property type="match status" value="1"/>
</dbReference>
<keyword evidence="3 8" id="KW-0349">Heme</keyword>
<dbReference type="InterPro" id="IPR017972">
    <property type="entry name" value="Cyt_P450_CS"/>
</dbReference>
<comment type="cofactor">
    <cofactor evidence="1 8">
        <name>heme</name>
        <dbReference type="ChEBI" id="CHEBI:30413"/>
    </cofactor>
</comment>
<evidence type="ECO:0000313" key="10">
    <source>
        <dbReference type="EMBL" id="RJF73376.1"/>
    </source>
</evidence>
<evidence type="ECO:0000256" key="2">
    <source>
        <dbReference type="ARBA" id="ARBA00010617"/>
    </source>
</evidence>
<evidence type="ECO:0000256" key="3">
    <source>
        <dbReference type="ARBA" id="ARBA00022617"/>
    </source>
</evidence>
<dbReference type="InterPro" id="IPR036396">
    <property type="entry name" value="Cyt_P450_sf"/>
</dbReference>
<evidence type="ECO:0000256" key="8">
    <source>
        <dbReference type="PIRSR" id="PIRSR602401-1"/>
    </source>
</evidence>
<dbReference type="EMBL" id="QYUJ01000014">
    <property type="protein sequence ID" value="RJF73376.1"/>
    <property type="molecule type" value="Genomic_DNA"/>
</dbReference>
<name>A0A418VBH5_9DEIO</name>
<organism evidence="10 11">
    <name type="scientific">Deinococcus cavernae</name>
    <dbReference type="NCBI Taxonomy" id="2320857"/>
    <lineage>
        <taxon>Bacteria</taxon>
        <taxon>Thermotogati</taxon>
        <taxon>Deinococcota</taxon>
        <taxon>Deinococci</taxon>
        <taxon>Deinococcales</taxon>
        <taxon>Deinococcaceae</taxon>
        <taxon>Deinococcus</taxon>
    </lineage>
</organism>
<keyword evidence="5 9" id="KW-0560">Oxidoreductase</keyword>
<keyword evidence="6 8" id="KW-0408">Iron</keyword>
<dbReference type="PANTHER" id="PTHR24286:SF24">
    <property type="entry name" value="LANOSTEROL 14-ALPHA DEMETHYLASE"/>
    <property type="match status" value="1"/>
</dbReference>
<evidence type="ECO:0000256" key="1">
    <source>
        <dbReference type="ARBA" id="ARBA00001971"/>
    </source>
</evidence>
<dbReference type="InterPro" id="IPR002401">
    <property type="entry name" value="Cyt_P450_E_grp-I"/>
</dbReference>
<dbReference type="CDD" id="cd00302">
    <property type="entry name" value="cytochrome_P450"/>
    <property type="match status" value="1"/>
</dbReference>
<evidence type="ECO:0000256" key="9">
    <source>
        <dbReference type="RuleBase" id="RU000461"/>
    </source>
</evidence>
<keyword evidence="11" id="KW-1185">Reference proteome</keyword>
<evidence type="ECO:0000256" key="4">
    <source>
        <dbReference type="ARBA" id="ARBA00022723"/>
    </source>
</evidence>
<evidence type="ECO:0000313" key="11">
    <source>
        <dbReference type="Proteomes" id="UP000286287"/>
    </source>
</evidence>
<feature type="binding site" description="axial binding residue" evidence="8">
    <location>
        <position position="394"/>
    </location>
    <ligand>
        <name>heme</name>
        <dbReference type="ChEBI" id="CHEBI:30413"/>
    </ligand>
    <ligandPart>
        <name>Fe</name>
        <dbReference type="ChEBI" id="CHEBI:18248"/>
    </ligandPart>
</feature>
<dbReference type="GO" id="GO:0004497">
    <property type="term" value="F:monooxygenase activity"/>
    <property type="evidence" value="ECO:0007669"/>
    <property type="project" value="UniProtKB-KW"/>
</dbReference>
<dbReference type="Proteomes" id="UP000286287">
    <property type="component" value="Unassembled WGS sequence"/>
</dbReference>
<evidence type="ECO:0000256" key="6">
    <source>
        <dbReference type="ARBA" id="ARBA00023004"/>
    </source>
</evidence>
<accession>A0A418VBH5</accession>
<dbReference type="PRINTS" id="PR00463">
    <property type="entry name" value="EP450I"/>
</dbReference>
<dbReference type="AlphaFoldDB" id="A0A418VBH5"/>
<dbReference type="PRINTS" id="PR00385">
    <property type="entry name" value="P450"/>
</dbReference>
<protein>
    <submittedName>
        <fullName evidence="10">Cytochrome P450</fullName>
    </submittedName>
</protein>
<dbReference type="Gene3D" id="1.10.630.10">
    <property type="entry name" value="Cytochrome P450"/>
    <property type="match status" value="1"/>
</dbReference>
<dbReference type="PANTHER" id="PTHR24286">
    <property type="entry name" value="CYTOCHROME P450 26"/>
    <property type="match status" value="1"/>
</dbReference>
<gene>
    <name evidence="10" type="ORF">D3875_19320</name>
</gene>
<dbReference type="SUPFAM" id="SSF48264">
    <property type="entry name" value="Cytochrome P450"/>
    <property type="match status" value="1"/>
</dbReference>
<dbReference type="GO" id="GO:0016125">
    <property type="term" value="P:sterol metabolic process"/>
    <property type="evidence" value="ECO:0007669"/>
    <property type="project" value="TreeGrafter"/>
</dbReference>
<dbReference type="GO" id="GO:0005506">
    <property type="term" value="F:iron ion binding"/>
    <property type="evidence" value="ECO:0007669"/>
    <property type="project" value="InterPro"/>
</dbReference>
<reference evidence="10 11" key="1">
    <citation type="submission" date="2018-09" db="EMBL/GenBank/DDBJ databases">
        <authorList>
            <person name="Zhu H."/>
        </authorList>
    </citation>
    <scope>NUCLEOTIDE SEQUENCE [LARGE SCALE GENOMIC DNA]</scope>
    <source>
        <strain evidence="10 11">K2S05-167</strain>
    </source>
</reference>
<dbReference type="GO" id="GO:0016705">
    <property type="term" value="F:oxidoreductase activity, acting on paired donors, with incorporation or reduction of molecular oxygen"/>
    <property type="evidence" value="ECO:0007669"/>
    <property type="project" value="InterPro"/>
</dbReference>
<dbReference type="RefSeq" id="WP_119766109.1">
    <property type="nucleotide sequence ID" value="NZ_QYUJ01000014.1"/>
</dbReference>
<dbReference type="InterPro" id="IPR001128">
    <property type="entry name" value="Cyt_P450"/>
</dbReference>
<dbReference type="GO" id="GO:0020037">
    <property type="term" value="F:heme binding"/>
    <property type="evidence" value="ECO:0007669"/>
    <property type="project" value="InterPro"/>
</dbReference>
<dbReference type="PROSITE" id="PS00086">
    <property type="entry name" value="CYTOCHROME_P450"/>
    <property type="match status" value="1"/>
</dbReference>
<dbReference type="OrthoDB" id="9764248at2"/>
<comment type="similarity">
    <text evidence="2 9">Belongs to the cytochrome P450 family.</text>
</comment>
<evidence type="ECO:0000256" key="5">
    <source>
        <dbReference type="ARBA" id="ARBA00023002"/>
    </source>
</evidence>
<comment type="caution">
    <text evidence="10">The sequence shown here is derived from an EMBL/GenBank/DDBJ whole genome shotgun (WGS) entry which is preliminary data.</text>
</comment>
<keyword evidence="4 8" id="KW-0479">Metal-binding</keyword>
<evidence type="ECO:0000256" key="7">
    <source>
        <dbReference type="ARBA" id="ARBA00023033"/>
    </source>
</evidence>
<sequence length="455" mass="50273">MTVIPRTPPTVRGLPIVGNMLDLMATPGMRAFLTRAYQQHGPVYQMRVLNTVMTVLAGPEANTFVMKEGHKVMRSEEAWRPNDLELGAQRSMISLDGEQHRLYRRAESRAYSRSHFAANVRPALKVAAEDLTAFQAGADFPVTAFCKSVITKQLARIVVGGTARPYLDDLLKFIQTALMVTVNKQLPRLVLHNPAYQQSKARVLRMVENLIAEHRAHTPEGTGRSPDLLDDVLADAKIHPELWGERDLRLAGLSAFIAGMDTAANSLAFVLYRLHKHPEYLPDIRAEVNAAFRHGTPSAEQLAQCKHLLHFVMETMRLHPIAPAMNRTLTQDIEFGGYHLKAGTNLIIGTTVSHGLERFYRDPETFDPTRFAAPRSEHRQPGAYVPFGVGAHTCAGSGMAEGLIMLNAAAILHTLDRTLPAMYTLKETARPTPSPDTKLVLKVGQVRHAAASLLA</sequence>